<dbReference type="OrthoDB" id="10688887at2759"/>
<keyword evidence="6" id="KW-0472">Membrane</keyword>
<evidence type="ECO:0000256" key="6">
    <source>
        <dbReference type="ARBA" id="ARBA00023136"/>
    </source>
</evidence>
<dbReference type="GO" id="GO:0005576">
    <property type="term" value="C:extracellular region"/>
    <property type="evidence" value="ECO:0007669"/>
    <property type="project" value="UniProtKB-SubCell"/>
</dbReference>
<feature type="region of interest" description="Disordered" evidence="8">
    <location>
        <begin position="127"/>
        <end position="291"/>
    </location>
</feature>
<comment type="subcellular location">
    <subcellularLocation>
        <location evidence="1">Cell envelope</location>
    </subcellularLocation>
    <subcellularLocation>
        <location evidence="2">Cell outer membrane</location>
    </subcellularLocation>
    <subcellularLocation>
        <location evidence="3">Secreted</location>
    </subcellularLocation>
</comment>
<feature type="compositionally biased region" description="Polar residues" evidence="8">
    <location>
        <begin position="197"/>
        <end position="215"/>
    </location>
</feature>
<keyword evidence="5 9" id="KW-0732">Signal</keyword>
<evidence type="ECO:0000256" key="1">
    <source>
        <dbReference type="ARBA" id="ARBA00004196"/>
    </source>
</evidence>
<name>A0A0L0FTS5_9EUKA</name>
<dbReference type="STRING" id="667725.A0A0L0FTS5"/>
<dbReference type="InterPro" id="IPR003368">
    <property type="entry name" value="POMP_repeat"/>
</dbReference>
<feature type="chain" id="PRO_5005538806" evidence="9">
    <location>
        <begin position="19"/>
        <end position="869"/>
    </location>
</feature>
<dbReference type="Proteomes" id="UP000054560">
    <property type="component" value="Unassembled WGS sequence"/>
</dbReference>
<feature type="compositionally biased region" description="Polar residues" evidence="8">
    <location>
        <begin position="275"/>
        <end position="291"/>
    </location>
</feature>
<proteinExistence type="predicted"/>
<evidence type="ECO:0000256" key="9">
    <source>
        <dbReference type="SAM" id="SignalP"/>
    </source>
</evidence>
<feature type="compositionally biased region" description="Polar residues" evidence="8">
    <location>
        <begin position="135"/>
        <end position="189"/>
    </location>
</feature>
<dbReference type="eggNOG" id="ENOG502SCPE">
    <property type="taxonomic scope" value="Eukaryota"/>
</dbReference>
<feature type="signal peptide" evidence="9">
    <location>
        <begin position="1"/>
        <end position="18"/>
    </location>
</feature>
<accession>A0A0L0FTS5</accession>
<gene>
    <name evidence="10" type="ORF">SARC_07408</name>
</gene>
<evidence type="ECO:0000256" key="8">
    <source>
        <dbReference type="SAM" id="MobiDB-lite"/>
    </source>
</evidence>
<evidence type="ECO:0000256" key="5">
    <source>
        <dbReference type="ARBA" id="ARBA00022729"/>
    </source>
</evidence>
<feature type="compositionally biased region" description="Low complexity" evidence="8">
    <location>
        <begin position="240"/>
        <end position="269"/>
    </location>
</feature>
<dbReference type="AlphaFoldDB" id="A0A0L0FTS5"/>
<protein>
    <submittedName>
        <fullName evidence="10">Uncharacterized protein</fullName>
    </submittedName>
</protein>
<evidence type="ECO:0000256" key="2">
    <source>
        <dbReference type="ARBA" id="ARBA00004442"/>
    </source>
</evidence>
<evidence type="ECO:0000256" key="3">
    <source>
        <dbReference type="ARBA" id="ARBA00004613"/>
    </source>
</evidence>
<dbReference type="InterPro" id="IPR011050">
    <property type="entry name" value="Pectin_lyase_fold/virulence"/>
</dbReference>
<evidence type="ECO:0000313" key="11">
    <source>
        <dbReference type="Proteomes" id="UP000054560"/>
    </source>
</evidence>
<dbReference type="Pfam" id="PF02415">
    <property type="entry name" value="Chlam_PMP"/>
    <property type="match status" value="1"/>
</dbReference>
<dbReference type="SUPFAM" id="SSF51126">
    <property type="entry name" value="Pectin lyase-like"/>
    <property type="match status" value="1"/>
</dbReference>
<organism evidence="10 11">
    <name type="scientific">Sphaeroforma arctica JP610</name>
    <dbReference type="NCBI Taxonomy" id="667725"/>
    <lineage>
        <taxon>Eukaryota</taxon>
        <taxon>Ichthyosporea</taxon>
        <taxon>Ichthyophonida</taxon>
        <taxon>Sphaeroforma</taxon>
    </lineage>
</organism>
<sequence length="869" mass="90549">MRVHKMVTMVALAAIAMAQNPAGLTDVAIDAPDSVIDTEKSVIDTLDSIIDTPVLVIDTPEASVSPEVIAVTPTALNIEVPVATPSASISEIPVVTPLAVTPSPFATASSSEVSVATMLPVATASASLSDVPVTVTPTASSSEVPEATPTASSSEVPEATPTASTSEVPEATPTASTSEVPEATPTASFSEVPEATPTASSSEVPELTPTASSSDVPVATMTASPSPSASESMRPVVTFTPSATATQTASSSPSASETASPSPSASETSRPVVSITPSASPSTSMKAVVTPTSTVPDSDYITCAIKNIESPLGCDELQDDESCCRYSWSCGGLHKCTSSYCCTETTPTPTPHPSPSTTPSYEPVDNYINCAVKKSEGGFKCSSSEEVDKTKECCRWSDKCADLSHCTESYCCTDSGSYPDPSPSAKPQDYTVKCQEKHGVSCSVGYELDDDKKCCEYPGACGDLKSCKSDYCCTESGSLPPVDTEGACDCDGAVLDKVCYSSIEKAITAASDGDTIFVGGDIEVDAPIQFTKSLSFSGVLCDDERAQIIATFDEVDGAIFEAVNEDEQEVNFLYLAITSKGDNSAAAFHSLGSVTDAPDQKVTMNLTNVWIHDMYSQRPGVGIFIGSTKGLTVDDNCYFYSLNMSTSEMEMYAGGAAIAVVYLPEGSEIRIAGSFKNNSAFYPDASLHSGGGAIYLDYMEGDVKFTAAFENNSANQGGAVNVQGVLGTLIVDGYYSENHAIDDGYGSRAGAFRVLEIEASGTAIFNGSFIGNTAQGRGGAIATNIHTSGGKMYLDGIFQNNVASTVGGVWSMWSNTQLEGMVQLDADSIFEGNLAAYDDSKSGIYNIAQDGDTDKLAEDEWFGRAITIN</sequence>
<evidence type="ECO:0000256" key="4">
    <source>
        <dbReference type="ARBA" id="ARBA00022525"/>
    </source>
</evidence>
<dbReference type="EMBL" id="KQ242181">
    <property type="protein sequence ID" value="KNC80230.1"/>
    <property type="molecule type" value="Genomic_DNA"/>
</dbReference>
<evidence type="ECO:0000313" key="10">
    <source>
        <dbReference type="EMBL" id="KNC80230.1"/>
    </source>
</evidence>
<keyword evidence="7" id="KW-0998">Cell outer membrane</keyword>
<feature type="compositionally biased region" description="Low complexity" evidence="8">
    <location>
        <begin position="220"/>
        <end position="233"/>
    </location>
</feature>
<dbReference type="RefSeq" id="XP_014154132.1">
    <property type="nucleotide sequence ID" value="XM_014298657.1"/>
</dbReference>
<dbReference type="GeneID" id="25907912"/>
<evidence type="ECO:0000256" key="7">
    <source>
        <dbReference type="ARBA" id="ARBA00023237"/>
    </source>
</evidence>
<keyword evidence="11" id="KW-1185">Reference proteome</keyword>
<keyword evidence="4" id="KW-0964">Secreted</keyword>
<reference evidence="10 11" key="1">
    <citation type="submission" date="2011-02" db="EMBL/GenBank/DDBJ databases">
        <title>The Genome Sequence of Sphaeroforma arctica JP610.</title>
        <authorList>
            <consortium name="The Broad Institute Genome Sequencing Platform"/>
            <person name="Russ C."/>
            <person name="Cuomo C."/>
            <person name="Young S.K."/>
            <person name="Zeng Q."/>
            <person name="Gargeya S."/>
            <person name="Alvarado L."/>
            <person name="Berlin A."/>
            <person name="Chapman S.B."/>
            <person name="Chen Z."/>
            <person name="Freedman E."/>
            <person name="Gellesch M."/>
            <person name="Goldberg J."/>
            <person name="Griggs A."/>
            <person name="Gujja S."/>
            <person name="Heilman E."/>
            <person name="Heiman D."/>
            <person name="Howarth C."/>
            <person name="Mehta T."/>
            <person name="Neiman D."/>
            <person name="Pearson M."/>
            <person name="Roberts A."/>
            <person name="Saif S."/>
            <person name="Shea T."/>
            <person name="Shenoy N."/>
            <person name="Sisk P."/>
            <person name="Stolte C."/>
            <person name="Sykes S."/>
            <person name="White J."/>
            <person name="Yandava C."/>
            <person name="Burger G."/>
            <person name="Gray M.W."/>
            <person name="Holland P.W.H."/>
            <person name="King N."/>
            <person name="Lang F.B.F."/>
            <person name="Roger A.J."/>
            <person name="Ruiz-Trillo I."/>
            <person name="Haas B."/>
            <person name="Nusbaum C."/>
            <person name="Birren B."/>
        </authorList>
    </citation>
    <scope>NUCLEOTIDE SEQUENCE [LARGE SCALE GENOMIC DNA]</scope>
    <source>
        <strain evidence="10 11">JP610</strain>
    </source>
</reference>